<dbReference type="InterPro" id="IPR005744">
    <property type="entry name" value="Hy-lIII"/>
</dbReference>
<dbReference type="EMBL" id="JAAKFY010000014">
    <property type="protein sequence ID" value="KAF3845933.1"/>
    <property type="molecule type" value="Genomic_DNA"/>
</dbReference>
<comment type="caution">
    <text evidence="7">The sequence shown here is derived from an EMBL/GenBank/DDBJ whole genome shotgun (WGS) entry which is preliminary data.</text>
</comment>
<keyword evidence="5 6" id="KW-0472">Membrane</keyword>
<dbReference type="PANTHER" id="PTHR20855:SF26">
    <property type="entry name" value="MONOCYTE TO MACROPHAGE DIFFERENTIATION FACTOR"/>
    <property type="match status" value="1"/>
</dbReference>
<dbReference type="AlphaFoldDB" id="A0A7J5Y9U4"/>
<gene>
    <name evidence="7" type="ORF">F7725_003011</name>
</gene>
<evidence type="ECO:0000256" key="6">
    <source>
        <dbReference type="SAM" id="Phobius"/>
    </source>
</evidence>
<reference evidence="7 8" key="1">
    <citation type="submission" date="2020-03" db="EMBL/GenBank/DDBJ databases">
        <title>Dissostichus mawsoni Genome sequencing and assembly.</title>
        <authorList>
            <person name="Park H."/>
        </authorList>
    </citation>
    <scope>NUCLEOTIDE SEQUENCE [LARGE SCALE GENOMIC DNA]</scope>
    <source>
        <strain evidence="7">DM0001</strain>
        <tissue evidence="7">Muscle</tissue>
    </source>
</reference>
<evidence type="ECO:0000256" key="3">
    <source>
        <dbReference type="ARBA" id="ARBA00022692"/>
    </source>
</evidence>
<dbReference type="Proteomes" id="UP000518266">
    <property type="component" value="Unassembled WGS sequence"/>
</dbReference>
<dbReference type="OrthoDB" id="186812at2759"/>
<evidence type="ECO:0000313" key="8">
    <source>
        <dbReference type="Proteomes" id="UP000518266"/>
    </source>
</evidence>
<keyword evidence="3 6" id="KW-0812">Transmembrane</keyword>
<evidence type="ECO:0000256" key="5">
    <source>
        <dbReference type="ARBA" id="ARBA00023136"/>
    </source>
</evidence>
<dbReference type="GO" id="GO:0012505">
    <property type="term" value="C:endomembrane system"/>
    <property type="evidence" value="ECO:0007669"/>
    <property type="project" value="UniProtKB-SubCell"/>
</dbReference>
<evidence type="ECO:0000256" key="1">
    <source>
        <dbReference type="ARBA" id="ARBA00004127"/>
    </source>
</evidence>
<sequence>MTAGVAHHFSLTDERCVLAFSSHVWRSARIGQPVASTFPSSEASEALVFPGLGAAQHEAGTMGFLENYQEIDPVTLNLCILIASYVILLLVFLISCIMYDCRGKDPTKEYAPDPQPAQSPIRLVVMQSSPAPVARWDTTNMITTYHEPTHSDFREKKSTMLLIVPAFVGMAFLHRLSDNGWEKVTAWVYGMGLCALFLVSTVMEQCFHMCDRVVIYLFIAASYTPWLNLRELGPLAAHMRWFVWLMAAAGTIYVFNYHEKYKVVELAFYLMMGFFPASVVTSMSNTEGMQELACGGLIYVLGVFFFKSDGVIPFAHAIWHVFVALAAAVHYYAIWKYLYKTPGATPTSSHDHSRGWTPLLHLLLLKKAPAHSSTAHGSCHHSPEVYEKMTMNCLLFSNVENRFLTNKSYIQSFFVKLQRETGQPGGDLWFDS</sequence>
<comment type="subcellular location">
    <subcellularLocation>
        <location evidence="1">Endomembrane system</location>
        <topology evidence="1">Multi-pass membrane protein</topology>
    </subcellularLocation>
</comment>
<keyword evidence="8" id="KW-1185">Reference proteome</keyword>
<dbReference type="Pfam" id="PF03006">
    <property type="entry name" value="HlyIII"/>
    <property type="match status" value="1"/>
</dbReference>
<feature type="transmembrane region" description="Helical" evidence="6">
    <location>
        <begin position="235"/>
        <end position="254"/>
    </location>
</feature>
<dbReference type="PANTHER" id="PTHR20855">
    <property type="entry name" value="ADIPOR/PROGESTIN RECEPTOR-RELATED"/>
    <property type="match status" value="1"/>
</dbReference>
<feature type="transmembrane region" description="Helical" evidence="6">
    <location>
        <begin position="74"/>
        <end position="99"/>
    </location>
</feature>
<organism evidence="7 8">
    <name type="scientific">Dissostichus mawsoni</name>
    <name type="common">Antarctic cod</name>
    <dbReference type="NCBI Taxonomy" id="36200"/>
    <lineage>
        <taxon>Eukaryota</taxon>
        <taxon>Metazoa</taxon>
        <taxon>Chordata</taxon>
        <taxon>Craniata</taxon>
        <taxon>Vertebrata</taxon>
        <taxon>Euteleostomi</taxon>
        <taxon>Actinopterygii</taxon>
        <taxon>Neopterygii</taxon>
        <taxon>Teleostei</taxon>
        <taxon>Neoteleostei</taxon>
        <taxon>Acanthomorphata</taxon>
        <taxon>Eupercaria</taxon>
        <taxon>Perciformes</taxon>
        <taxon>Notothenioidei</taxon>
        <taxon>Nototheniidae</taxon>
        <taxon>Dissostichus</taxon>
    </lineage>
</organism>
<keyword evidence="4 6" id="KW-1133">Transmembrane helix</keyword>
<dbReference type="GO" id="GO:0016020">
    <property type="term" value="C:membrane"/>
    <property type="evidence" value="ECO:0007669"/>
    <property type="project" value="InterPro"/>
</dbReference>
<accession>A0A7J5Y9U4</accession>
<feature type="transmembrane region" description="Helical" evidence="6">
    <location>
        <begin position="266"/>
        <end position="283"/>
    </location>
</feature>
<feature type="transmembrane region" description="Helical" evidence="6">
    <location>
        <begin position="213"/>
        <end position="229"/>
    </location>
</feature>
<dbReference type="NCBIfam" id="TIGR01065">
    <property type="entry name" value="hlyIII"/>
    <property type="match status" value="1"/>
</dbReference>
<proteinExistence type="inferred from homology"/>
<feature type="transmembrane region" description="Helical" evidence="6">
    <location>
        <begin position="158"/>
        <end position="174"/>
    </location>
</feature>
<feature type="transmembrane region" description="Helical" evidence="6">
    <location>
        <begin position="318"/>
        <end position="339"/>
    </location>
</feature>
<feature type="transmembrane region" description="Helical" evidence="6">
    <location>
        <begin position="186"/>
        <end position="206"/>
    </location>
</feature>
<dbReference type="GO" id="GO:0140911">
    <property type="term" value="F:pore-forming activity"/>
    <property type="evidence" value="ECO:0007669"/>
    <property type="project" value="InterPro"/>
</dbReference>
<protein>
    <submittedName>
        <fullName evidence="7">Uncharacterized protein</fullName>
    </submittedName>
</protein>
<name>A0A7J5Y9U4_DISMA</name>
<evidence type="ECO:0000256" key="4">
    <source>
        <dbReference type="ARBA" id="ARBA00022989"/>
    </source>
</evidence>
<evidence type="ECO:0000313" key="7">
    <source>
        <dbReference type="EMBL" id="KAF3845933.1"/>
    </source>
</evidence>
<comment type="similarity">
    <text evidence="2">Belongs to the ADIPOR family.</text>
</comment>
<evidence type="ECO:0000256" key="2">
    <source>
        <dbReference type="ARBA" id="ARBA00007018"/>
    </source>
</evidence>
<dbReference type="InterPro" id="IPR004254">
    <property type="entry name" value="AdipoR/HlyIII-related"/>
</dbReference>